<feature type="domain" description="GIY-YIG" evidence="1">
    <location>
        <begin position="23"/>
        <end position="98"/>
    </location>
</feature>
<name>A0ABR8BEF9_9NOSO</name>
<organism evidence="2 3">
    <name type="scientific">Nostoc parmelioides FACHB-3921</name>
    <dbReference type="NCBI Taxonomy" id="2692909"/>
    <lineage>
        <taxon>Bacteria</taxon>
        <taxon>Bacillati</taxon>
        <taxon>Cyanobacteriota</taxon>
        <taxon>Cyanophyceae</taxon>
        <taxon>Nostocales</taxon>
        <taxon>Nostocaceae</taxon>
        <taxon>Nostoc</taxon>
    </lineage>
</organism>
<dbReference type="Proteomes" id="UP000621307">
    <property type="component" value="Unassembled WGS sequence"/>
</dbReference>
<dbReference type="SUPFAM" id="SSF82771">
    <property type="entry name" value="GIY-YIG endonuclease"/>
    <property type="match status" value="1"/>
</dbReference>
<dbReference type="PANTHER" id="PTHR30562:SF1">
    <property type="entry name" value="UVRABC SYSTEM PROTEIN C"/>
    <property type="match status" value="1"/>
</dbReference>
<dbReference type="EMBL" id="JACJQL010000018">
    <property type="protein sequence ID" value="MBD2252467.1"/>
    <property type="molecule type" value="Genomic_DNA"/>
</dbReference>
<evidence type="ECO:0000313" key="3">
    <source>
        <dbReference type="Proteomes" id="UP000621307"/>
    </source>
</evidence>
<gene>
    <name evidence="2" type="ORF">H6G14_14300</name>
</gene>
<dbReference type="CDD" id="cd00719">
    <property type="entry name" value="GIY-YIG_SF"/>
    <property type="match status" value="1"/>
</dbReference>
<comment type="caution">
    <text evidence="2">The sequence shown here is derived from an EMBL/GenBank/DDBJ whole genome shotgun (WGS) entry which is preliminary data.</text>
</comment>
<reference evidence="2 3" key="1">
    <citation type="journal article" date="2020" name="ISME J.">
        <title>Comparative genomics reveals insights into cyanobacterial evolution and habitat adaptation.</title>
        <authorList>
            <person name="Chen M.Y."/>
            <person name="Teng W.K."/>
            <person name="Zhao L."/>
            <person name="Hu C.X."/>
            <person name="Zhou Y.K."/>
            <person name="Han B.P."/>
            <person name="Song L.R."/>
            <person name="Shu W.S."/>
        </authorList>
    </citation>
    <scope>NUCLEOTIDE SEQUENCE [LARGE SCALE GENOMIC DNA]</scope>
    <source>
        <strain evidence="2 3">FACHB-3921</strain>
    </source>
</reference>
<protein>
    <submittedName>
        <fullName evidence="2">Excinuclease ABC subunit C</fullName>
    </submittedName>
</protein>
<dbReference type="InterPro" id="IPR035901">
    <property type="entry name" value="GIY-YIG_endonuc_sf"/>
</dbReference>
<dbReference type="PROSITE" id="PS50164">
    <property type="entry name" value="GIY_YIG"/>
    <property type="match status" value="1"/>
</dbReference>
<dbReference type="InterPro" id="IPR050066">
    <property type="entry name" value="UvrABC_protein_C"/>
</dbReference>
<dbReference type="Gene3D" id="3.40.1440.10">
    <property type="entry name" value="GIY-YIG endonuclease"/>
    <property type="match status" value="1"/>
</dbReference>
<accession>A0ABR8BEF9</accession>
<dbReference type="SMART" id="SM00465">
    <property type="entry name" value="GIYc"/>
    <property type="match status" value="1"/>
</dbReference>
<sequence length="526" mass="61365">MNADEYLLKLPNIALNSREILPEKPGIYYVIDEKYVIWYIGQAKNLRNRWVGDSHHRIHQLKKQKKRQFTVYYELVNESMLDLVEKRRIEQYNPQLNGTKVNSKKTHPTETLLRKTLMTIAPYSFILGVEPPRNEDINLNEYSKIYGDNWRVNKSVIPLQVIHICINLTEIEELTQNWSSAVRFLKNVFRKCINSSDNWSNQGGKRYYRLRKFVLRRLLVNGIAIEVYGVDPEVVSSIHDYTTARLAGVEIKTVTDVSLEQIRNKCLLNHIAGLYLKDDKYTSSYADICSSYIKRLTPYKEDLVKIFFNESIDISKLLTPTSGVKTNETSDTGLSVRLDNLTLKKEYLKKLLIERGIDLNKYEVKNYLENLPKDNNYCESNRLKKMIVYVKNFIYTDLREPGYSSSMINGQKGIIYQTRNVSNNIYEEVYMAVTVDRAFWLLFESYLSDFVKVTLNENEGYIDKYYISPRKTLKPAIISVTINGKWKADLPISPKNNMSYLEVVEVIKTRLENSGIPNLKFAFKLM</sequence>
<dbReference type="InterPro" id="IPR000305">
    <property type="entry name" value="GIY-YIG_endonuc"/>
</dbReference>
<dbReference type="RefSeq" id="WP_190568053.1">
    <property type="nucleotide sequence ID" value="NZ_JACJQL010000018.1"/>
</dbReference>
<evidence type="ECO:0000259" key="1">
    <source>
        <dbReference type="PROSITE" id="PS50164"/>
    </source>
</evidence>
<keyword evidence="3" id="KW-1185">Reference proteome</keyword>
<proteinExistence type="predicted"/>
<dbReference type="PANTHER" id="PTHR30562">
    <property type="entry name" value="UVRC/OXIDOREDUCTASE"/>
    <property type="match status" value="1"/>
</dbReference>
<evidence type="ECO:0000313" key="2">
    <source>
        <dbReference type="EMBL" id="MBD2252467.1"/>
    </source>
</evidence>